<evidence type="ECO:0000256" key="3">
    <source>
        <dbReference type="ARBA" id="ARBA00022603"/>
    </source>
</evidence>
<dbReference type="InterPro" id="IPR003788">
    <property type="entry name" value="NDUFAF7"/>
</dbReference>
<evidence type="ECO:0000313" key="9">
    <source>
        <dbReference type="Proteomes" id="UP000070544"/>
    </source>
</evidence>
<dbReference type="STRING" id="1344416.A0A139AZY7"/>
<accession>A0A139AZY7</accession>
<evidence type="ECO:0000256" key="1">
    <source>
        <dbReference type="ARBA" id="ARBA00004173"/>
    </source>
</evidence>
<dbReference type="EC" id="2.1.1.320" evidence="7"/>
<reference evidence="8 9" key="1">
    <citation type="journal article" date="2015" name="Genome Biol. Evol.">
        <title>Phylogenomic analyses indicate that early fungi evolved digesting cell walls of algal ancestors of land plants.</title>
        <authorList>
            <person name="Chang Y."/>
            <person name="Wang S."/>
            <person name="Sekimoto S."/>
            <person name="Aerts A.L."/>
            <person name="Choi C."/>
            <person name="Clum A."/>
            <person name="LaButti K.M."/>
            <person name="Lindquist E.A."/>
            <person name="Yee Ngan C."/>
            <person name="Ohm R.A."/>
            <person name="Salamov A.A."/>
            <person name="Grigoriev I.V."/>
            <person name="Spatafora J.W."/>
            <person name="Berbee M.L."/>
        </authorList>
    </citation>
    <scope>NUCLEOTIDE SEQUENCE [LARGE SCALE GENOMIC DNA]</scope>
    <source>
        <strain evidence="8 9">JEL478</strain>
    </source>
</reference>
<evidence type="ECO:0000256" key="4">
    <source>
        <dbReference type="ARBA" id="ARBA00022679"/>
    </source>
</evidence>
<dbReference type="SUPFAM" id="SSF53335">
    <property type="entry name" value="S-adenosyl-L-methionine-dependent methyltransferases"/>
    <property type="match status" value="1"/>
</dbReference>
<dbReference type="EMBL" id="KQ965731">
    <property type="protein sequence ID" value="KXS22301.1"/>
    <property type="molecule type" value="Genomic_DNA"/>
</dbReference>
<dbReference type="Proteomes" id="UP000070544">
    <property type="component" value="Unassembled WGS sequence"/>
</dbReference>
<dbReference type="OMA" id="LPFAPNM"/>
<dbReference type="PANTHER" id="PTHR12049:SF5">
    <property type="entry name" value="PROTEIN ARGININE METHYLTRANSFERASE NDUFAF7 HOMOLOG, MITOCHONDRIAL"/>
    <property type="match status" value="1"/>
</dbReference>
<comment type="subcellular location">
    <subcellularLocation>
        <location evidence="1 7">Mitochondrion</location>
    </subcellularLocation>
</comment>
<organism evidence="8 9">
    <name type="scientific">Gonapodya prolifera (strain JEL478)</name>
    <name type="common">Monoblepharis prolifera</name>
    <dbReference type="NCBI Taxonomy" id="1344416"/>
    <lineage>
        <taxon>Eukaryota</taxon>
        <taxon>Fungi</taxon>
        <taxon>Fungi incertae sedis</taxon>
        <taxon>Chytridiomycota</taxon>
        <taxon>Chytridiomycota incertae sedis</taxon>
        <taxon>Monoblepharidomycetes</taxon>
        <taxon>Monoblepharidales</taxon>
        <taxon>Gonapodyaceae</taxon>
        <taxon>Gonapodya</taxon>
    </lineage>
</organism>
<comment type="function">
    <text evidence="7">Arginine methyltransferase involved in the assembly or stability of mitochondrial NADH:ubiquinone oxidoreductase complex (complex I).</text>
</comment>
<keyword evidence="4 7" id="KW-0808">Transferase</keyword>
<comment type="catalytic activity">
    <reaction evidence="6 7">
        <text>L-arginyl-[protein] + 2 S-adenosyl-L-methionine = N(omega),N(omega)'-dimethyl-L-arginyl-[protein] + 2 S-adenosyl-L-homocysteine + 2 H(+)</text>
        <dbReference type="Rhea" id="RHEA:48108"/>
        <dbReference type="Rhea" id="RHEA-COMP:10532"/>
        <dbReference type="Rhea" id="RHEA-COMP:11992"/>
        <dbReference type="ChEBI" id="CHEBI:15378"/>
        <dbReference type="ChEBI" id="CHEBI:29965"/>
        <dbReference type="ChEBI" id="CHEBI:57856"/>
        <dbReference type="ChEBI" id="CHEBI:59789"/>
        <dbReference type="ChEBI" id="CHEBI:88221"/>
        <dbReference type="EC" id="2.1.1.320"/>
    </reaction>
</comment>
<keyword evidence="5 7" id="KW-0496">Mitochondrion</keyword>
<keyword evidence="3 7" id="KW-0489">Methyltransferase</keyword>
<evidence type="ECO:0000256" key="2">
    <source>
        <dbReference type="ARBA" id="ARBA00005891"/>
    </source>
</evidence>
<protein>
    <recommendedName>
        <fullName evidence="7">Protein arginine methyltransferase NDUFAF7</fullName>
        <ecNumber evidence="7">2.1.1.320</ecNumber>
    </recommendedName>
</protein>
<evidence type="ECO:0000256" key="7">
    <source>
        <dbReference type="RuleBase" id="RU364114"/>
    </source>
</evidence>
<gene>
    <name evidence="8" type="ORF">M427DRAFT_130012</name>
</gene>
<proteinExistence type="inferred from homology"/>
<dbReference type="AlphaFoldDB" id="A0A139AZY7"/>
<dbReference type="GO" id="GO:0032259">
    <property type="term" value="P:methylation"/>
    <property type="evidence" value="ECO:0007669"/>
    <property type="project" value="UniProtKB-KW"/>
</dbReference>
<dbReference type="GO" id="GO:0035243">
    <property type="term" value="F:protein-arginine omega-N symmetric methyltransferase activity"/>
    <property type="evidence" value="ECO:0007669"/>
    <property type="project" value="UniProtKB-EC"/>
</dbReference>
<dbReference type="Pfam" id="PF02636">
    <property type="entry name" value="Methyltransf_28"/>
    <property type="match status" value="1"/>
</dbReference>
<dbReference type="OrthoDB" id="17415at2759"/>
<sequence length="404" mass="46961">MLVRDFIHDSLYNPSYGYFSKKALIFSPEESFAFNEIRHGADFQEKVAEYYKVLESHDGNRLIPSQIWHTPTELFKPWYGRAFARYMVAEHLRTRLTSEEPLIIYEIGAGNGTFMLNVLDYIKEHHEDVYQRTQYTIIEISAQLSHRQTEGNRLRDARRTHPNLRVVNQSIFDWKDLVPDRCFFVAMEVIDNFAHDLVRYSLPDPSHIYQGLVLVNENGEYSEAYAPFPDGLLSRYLDLRQHSRSRPTVVPPPWRARLRNALPFAPNMTDPEWCPTMLLKLFEKLRDKFPRHRLVLSDFSSLPDTVPGLNGPVVQTRYAGTMVPCSTYLVQPGWFDIFFPTDFEVMRDMYLSVCRPGDNAAAEAARVVSHGDFLGQWGELERTRTKSGENPMVDFYENVKVFVT</sequence>
<evidence type="ECO:0000313" key="8">
    <source>
        <dbReference type="EMBL" id="KXS22301.1"/>
    </source>
</evidence>
<name>A0A139AZY7_GONPJ</name>
<evidence type="ECO:0000256" key="5">
    <source>
        <dbReference type="ARBA" id="ARBA00023128"/>
    </source>
</evidence>
<comment type="similarity">
    <text evidence="2 7">Belongs to the NDUFAF7 family.</text>
</comment>
<dbReference type="PANTHER" id="PTHR12049">
    <property type="entry name" value="PROTEIN ARGININE METHYLTRANSFERASE NDUFAF7, MITOCHONDRIAL"/>
    <property type="match status" value="1"/>
</dbReference>
<dbReference type="Gene3D" id="3.40.50.12710">
    <property type="match status" value="1"/>
</dbReference>
<dbReference type="InterPro" id="IPR038375">
    <property type="entry name" value="NDUFAF7_sf"/>
</dbReference>
<dbReference type="InterPro" id="IPR029063">
    <property type="entry name" value="SAM-dependent_MTases_sf"/>
</dbReference>
<dbReference type="GO" id="GO:0005739">
    <property type="term" value="C:mitochondrion"/>
    <property type="evidence" value="ECO:0007669"/>
    <property type="project" value="UniProtKB-SubCell"/>
</dbReference>
<keyword evidence="9" id="KW-1185">Reference proteome</keyword>
<evidence type="ECO:0000256" key="6">
    <source>
        <dbReference type="ARBA" id="ARBA00048612"/>
    </source>
</evidence>